<evidence type="ECO:0000313" key="2">
    <source>
        <dbReference type="Proteomes" id="UP000061569"/>
    </source>
</evidence>
<dbReference type="RefSeq" id="WP_057949670.1">
    <property type="nucleotide sequence ID" value="NZ_CP067396.1"/>
</dbReference>
<dbReference type="AlphaFoldDB" id="A0A0S2DPM2"/>
<sequence>MRKFPTALLAASLLAGLPLLAQAESQYSTGTASPITATARLDFQITVPKILFLRVGAGADYSNTATINQIAFAVPAANLGSGAAVAATAASGDLGNGGVTAKLVGNNGTITLSSSTVGALGNGAGDSISYSQIQTSVATNTTATALPAPALADGAVTSSTVAPGAGGKVVNLDAKWTYAYLNGAVVAPGTYGGVNANNSRVTYTASMP</sequence>
<accession>A0A0S2DPM2</accession>
<evidence type="ECO:0000313" key="1">
    <source>
        <dbReference type="EMBL" id="ALN60598.1"/>
    </source>
</evidence>
<dbReference type="STRING" id="69.GLE_5257"/>
<reference evidence="1 2" key="1">
    <citation type="submission" date="2015-11" db="EMBL/GenBank/DDBJ databases">
        <title>Genome sequences of Lysobacter enzymogenes strain C3 and Lysobacter antibioticus ATCC 29479.</title>
        <authorList>
            <person name="Kobayashi D.Y."/>
        </authorList>
    </citation>
    <scope>NUCLEOTIDE SEQUENCE [LARGE SCALE GENOMIC DNA]</scope>
    <source>
        <strain evidence="1 2">C3</strain>
    </source>
</reference>
<dbReference type="PATRIC" id="fig|69.6.peg.5176"/>
<dbReference type="Proteomes" id="UP000061569">
    <property type="component" value="Chromosome"/>
</dbReference>
<organism evidence="1 2">
    <name type="scientific">Lysobacter enzymogenes</name>
    <dbReference type="NCBI Taxonomy" id="69"/>
    <lineage>
        <taxon>Bacteria</taxon>
        <taxon>Pseudomonadati</taxon>
        <taxon>Pseudomonadota</taxon>
        <taxon>Gammaproteobacteria</taxon>
        <taxon>Lysobacterales</taxon>
        <taxon>Lysobacteraceae</taxon>
        <taxon>Lysobacter</taxon>
    </lineage>
</organism>
<dbReference type="EMBL" id="CP013140">
    <property type="protein sequence ID" value="ALN60598.1"/>
    <property type="molecule type" value="Genomic_DNA"/>
</dbReference>
<name>A0A0S2DPM2_LYSEN</name>
<protein>
    <submittedName>
        <fullName evidence="1">Uncharacterized protein</fullName>
    </submittedName>
</protein>
<gene>
    <name evidence="1" type="ORF">GLE_5257</name>
</gene>
<dbReference type="OrthoDB" id="8902590at2"/>
<dbReference type="KEGG" id="lez:GLE_5257"/>
<proteinExistence type="predicted"/>